<dbReference type="AlphaFoldDB" id="A0A381SBE2"/>
<feature type="non-terminal residue" evidence="3">
    <location>
        <position position="1"/>
    </location>
</feature>
<gene>
    <name evidence="3" type="ORF">METZ01_LOCUS53673</name>
</gene>
<dbReference type="PANTHER" id="PTHR44366:SF1">
    <property type="entry name" value="UDP-N-ACETYLGLUCOSAMINE--PEPTIDE N-ACETYLGLUCOSAMINYLTRANSFERASE 110 KDA SUBUNIT"/>
    <property type="match status" value="1"/>
</dbReference>
<dbReference type="GO" id="GO:0097363">
    <property type="term" value="F:protein O-acetylglucosaminyltransferase activity"/>
    <property type="evidence" value="ECO:0007669"/>
    <property type="project" value="TreeGrafter"/>
</dbReference>
<dbReference type="Pfam" id="PF13432">
    <property type="entry name" value="TPR_16"/>
    <property type="match status" value="1"/>
</dbReference>
<feature type="region of interest" description="Disordered" evidence="1">
    <location>
        <begin position="68"/>
        <end position="92"/>
    </location>
</feature>
<dbReference type="InterPro" id="IPR019734">
    <property type="entry name" value="TPR_rpt"/>
</dbReference>
<dbReference type="Pfam" id="PF00533">
    <property type="entry name" value="BRCT"/>
    <property type="match status" value="1"/>
</dbReference>
<feature type="domain" description="BRCT" evidence="2">
    <location>
        <begin position="12"/>
        <end position="106"/>
    </location>
</feature>
<dbReference type="GO" id="GO:0006493">
    <property type="term" value="P:protein O-linked glycosylation"/>
    <property type="evidence" value="ECO:0007669"/>
    <property type="project" value="InterPro"/>
</dbReference>
<proteinExistence type="predicted"/>
<dbReference type="InterPro" id="IPR036420">
    <property type="entry name" value="BRCT_dom_sf"/>
</dbReference>
<name>A0A381SBE2_9ZZZZ</name>
<reference evidence="3" key="1">
    <citation type="submission" date="2018-05" db="EMBL/GenBank/DDBJ databases">
        <authorList>
            <person name="Lanie J.A."/>
            <person name="Ng W.-L."/>
            <person name="Kazmierczak K.M."/>
            <person name="Andrzejewski T.M."/>
            <person name="Davidsen T.M."/>
            <person name="Wayne K.J."/>
            <person name="Tettelin H."/>
            <person name="Glass J.I."/>
            <person name="Rusch D."/>
            <person name="Podicherti R."/>
            <person name="Tsui H.-C.T."/>
            <person name="Winkler M.E."/>
        </authorList>
    </citation>
    <scope>NUCLEOTIDE SEQUENCE</scope>
</reference>
<dbReference type="Gene3D" id="3.40.50.10190">
    <property type="entry name" value="BRCT domain"/>
    <property type="match status" value="1"/>
</dbReference>
<dbReference type="PROSITE" id="PS50005">
    <property type="entry name" value="TPR"/>
    <property type="match status" value="2"/>
</dbReference>
<dbReference type="InterPro" id="IPR001357">
    <property type="entry name" value="BRCT_dom"/>
</dbReference>
<dbReference type="EMBL" id="UINC01002840">
    <property type="protein sequence ID" value="SVA00819.1"/>
    <property type="molecule type" value="Genomic_DNA"/>
</dbReference>
<dbReference type="Gene3D" id="1.25.40.10">
    <property type="entry name" value="Tetratricopeptide repeat domain"/>
    <property type="match status" value="1"/>
</dbReference>
<dbReference type="InterPro" id="IPR037919">
    <property type="entry name" value="OGT"/>
</dbReference>
<dbReference type="PROSITE" id="PS50293">
    <property type="entry name" value="TPR_REGION"/>
    <property type="match status" value="1"/>
</dbReference>
<dbReference type="PANTHER" id="PTHR44366">
    <property type="entry name" value="UDP-N-ACETYLGLUCOSAMINE--PEPTIDE N-ACETYLGLUCOSAMINYLTRANSFERASE 110 KDA SUBUNIT"/>
    <property type="match status" value="1"/>
</dbReference>
<protein>
    <recommendedName>
        <fullName evidence="2">BRCT domain-containing protein</fullName>
    </recommendedName>
</protein>
<dbReference type="CDD" id="cd17748">
    <property type="entry name" value="BRCT_DNA_ligase_like"/>
    <property type="match status" value="1"/>
</dbReference>
<evidence type="ECO:0000313" key="3">
    <source>
        <dbReference type="EMBL" id="SVA00819.1"/>
    </source>
</evidence>
<dbReference type="InterPro" id="IPR011990">
    <property type="entry name" value="TPR-like_helical_dom_sf"/>
</dbReference>
<dbReference type="PROSITE" id="PS50172">
    <property type="entry name" value="BRCT"/>
    <property type="match status" value="1"/>
</dbReference>
<dbReference type="SUPFAM" id="SSF52113">
    <property type="entry name" value="BRCT domain"/>
    <property type="match status" value="1"/>
</dbReference>
<organism evidence="3">
    <name type="scientific">marine metagenome</name>
    <dbReference type="NCBI Taxonomy" id="408172"/>
    <lineage>
        <taxon>unclassified sequences</taxon>
        <taxon>metagenomes</taxon>
        <taxon>ecological metagenomes</taxon>
    </lineage>
</organism>
<accession>A0A381SBE2</accession>
<evidence type="ECO:0000259" key="2">
    <source>
        <dbReference type="PROSITE" id="PS50172"/>
    </source>
</evidence>
<dbReference type="SUPFAM" id="SSF48452">
    <property type="entry name" value="TPR-like"/>
    <property type="match status" value="1"/>
</dbReference>
<dbReference type="SMART" id="SM00028">
    <property type="entry name" value="TPR"/>
    <property type="match status" value="4"/>
</dbReference>
<evidence type="ECO:0000256" key="1">
    <source>
        <dbReference type="SAM" id="MobiDB-lite"/>
    </source>
</evidence>
<sequence>VTSLSPSHSRVIPAASFANQVVVFTGRLASLSRKEACVLVQRLGGETADEVSSRTTMLVVGEGVSERSGSFQVKHQGPSRGSESKKLKKAEEVNARRPGKVQILTETDFCGLGGLPAPEVPGHQLYSVREIRELYPTVRDDHLRYLEKWRLIGSVTRTNADRYYEFPDLAVIKQVSVELSEAKPFRAIVRSLVSQREGQLTFDFQLGRNSLAQPAKVVTLQVQSKPPLPDLGQIKPGAMDCQSDLAARYFSEGADLDEGDAEQQERAVVAYRQALALDPSLVPALVNLANLHYARDELIEALALYERAIHLEPDCFEAYFNLGNIQHDLGRFGDARDCYQLAVRLNPSHADTHFYLAVTLEKLGRSKDARPHWQVYQQLVPDGEWVALAKEFSE</sequence>
<feature type="compositionally biased region" description="Basic and acidic residues" evidence="1">
    <location>
        <begin position="82"/>
        <end position="92"/>
    </location>
</feature>